<dbReference type="PANTHER" id="PTHR31286:SF179">
    <property type="entry name" value="RNASE H TYPE-1 DOMAIN-CONTAINING PROTEIN"/>
    <property type="match status" value="1"/>
</dbReference>
<accession>A0ABD0UBF6</accession>
<proteinExistence type="predicted"/>
<name>A0ABD0UBF6_DENTH</name>
<dbReference type="Proteomes" id="UP001552299">
    <property type="component" value="Unassembled WGS sequence"/>
</dbReference>
<gene>
    <name evidence="1" type="ORF">M5K25_021036</name>
</gene>
<organism evidence="1 2">
    <name type="scientific">Dendrobium thyrsiflorum</name>
    <name type="common">Pinecone-like raceme dendrobium</name>
    <name type="synonym">Orchid</name>
    <dbReference type="NCBI Taxonomy" id="117978"/>
    <lineage>
        <taxon>Eukaryota</taxon>
        <taxon>Viridiplantae</taxon>
        <taxon>Streptophyta</taxon>
        <taxon>Embryophyta</taxon>
        <taxon>Tracheophyta</taxon>
        <taxon>Spermatophyta</taxon>
        <taxon>Magnoliopsida</taxon>
        <taxon>Liliopsida</taxon>
        <taxon>Asparagales</taxon>
        <taxon>Orchidaceae</taxon>
        <taxon>Epidendroideae</taxon>
        <taxon>Malaxideae</taxon>
        <taxon>Dendrobiinae</taxon>
        <taxon>Dendrobium</taxon>
    </lineage>
</organism>
<protein>
    <recommendedName>
        <fullName evidence="3">DUF4283 domain-containing protein</fullName>
    </recommendedName>
</protein>
<dbReference type="EMBL" id="JANQDX010000016">
    <property type="protein sequence ID" value="KAL0910097.1"/>
    <property type="molecule type" value="Genomic_DNA"/>
</dbReference>
<dbReference type="AlphaFoldDB" id="A0ABD0UBF6"/>
<dbReference type="PANTHER" id="PTHR31286">
    <property type="entry name" value="GLYCINE-RICH CELL WALL STRUCTURAL PROTEIN 1.8-LIKE"/>
    <property type="match status" value="1"/>
</dbReference>
<dbReference type="InterPro" id="IPR040256">
    <property type="entry name" value="At4g02000-like"/>
</dbReference>
<evidence type="ECO:0008006" key="3">
    <source>
        <dbReference type="Google" id="ProtNLM"/>
    </source>
</evidence>
<evidence type="ECO:0000313" key="2">
    <source>
        <dbReference type="Proteomes" id="UP001552299"/>
    </source>
</evidence>
<evidence type="ECO:0000313" key="1">
    <source>
        <dbReference type="EMBL" id="KAL0910097.1"/>
    </source>
</evidence>
<sequence length="293" mass="32274">MDKDLDYCRVFSHWSYFVNNSFMKLTKWSPNFDVNVESPMIPIWISFPNLHPHLFSPRILHDVTIRYLDRVWLGPENLGYFQIVEMEAFPLFCDHCKSLSHSDLNCPVLHPKPDVTYVMVANAILPPANDGVRLPTLRPNSNLSDSTRSGLVMGGPVPCPTPHPSHDSNVDNVLVVASSIEPLGPVNECANLSLASRISSHSAVENEGASPLGISEAPTAVPLVIVPIELISVVDLNAQLLGKRMDHNDWMDGSCSSQCGEFGDHVDPIDDDVYNSEVSHIGQKAFTGGKRHS</sequence>
<keyword evidence="2" id="KW-1185">Reference proteome</keyword>
<reference evidence="1 2" key="1">
    <citation type="journal article" date="2024" name="Plant Biotechnol. J.">
        <title>Dendrobium thyrsiflorum genome and its molecular insights into genes involved in important horticultural traits.</title>
        <authorList>
            <person name="Chen B."/>
            <person name="Wang J.Y."/>
            <person name="Zheng P.J."/>
            <person name="Li K.L."/>
            <person name="Liang Y.M."/>
            <person name="Chen X.F."/>
            <person name="Zhang C."/>
            <person name="Zhao X."/>
            <person name="He X."/>
            <person name="Zhang G.Q."/>
            <person name="Liu Z.J."/>
            <person name="Xu Q."/>
        </authorList>
    </citation>
    <scope>NUCLEOTIDE SEQUENCE [LARGE SCALE GENOMIC DNA]</scope>
    <source>
        <strain evidence="1">GZMU011</strain>
    </source>
</reference>
<comment type="caution">
    <text evidence="1">The sequence shown here is derived from an EMBL/GenBank/DDBJ whole genome shotgun (WGS) entry which is preliminary data.</text>
</comment>